<dbReference type="PANTHER" id="PTHR40038">
    <property type="entry name" value="MEMBRANE-ASSOCIATED PROTEIN TCAA"/>
    <property type="match status" value="1"/>
</dbReference>
<dbReference type="AlphaFoldDB" id="A0A263BQN0"/>
<comment type="caution">
    <text evidence="4">The sequence shown here is derived from an EMBL/GenBank/DDBJ whole genome shotgun (WGS) entry which is preliminary data.</text>
</comment>
<dbReference type="RefSeq" id="WP_094926270.1">
    <property type="nucleotide sequence ID" value="NZ_NPIA01000009.1"/>
</dbReference>
<feature type="domain" description="TcaA second" evidence="2">
    <location>
        <begin position="36"/>
        <end position="121"/>
    </location>
</feature>
<proteinExistence type="predicted"/>
<evidence type="ECO:0000313" key="4">
    <source>
        <dbReference type="EMBL" id="OZM56013.1"/>
    </source>
</evidence>
<accession>A0A263BQN0</accession>
<keyword evidence="5" id="KW-1185">Reference proteome</keyword>
<dbReference type="GO" id="GO:0005886">
    <property type="term" value="C:plasma membrane"/>
    <property type="evidence" value="ECO:0007669"/>
    <property type="project" value="UniProtKB-SubCell"/>
</dbReference>
<gene>
    <name evidence="4" type="ORF">CIB95_14315</name>
</gene>
<evidence type="ECO:0000313" key="5">
    <source>
        <dbReference type="Proteomes" id="UP000217083"/>
    </source>
</evidence>
<dbReference type="Pfam" id="PF22813">
    <property type="entry name" value="TcaA_2nd"/>
    <property type="match status" value="1"/>
</dbReference>
<evidence type="ECO:0000259" key="2">
    <source>
        <dbReference type="Pfam" id="PF22813"/>
    </source>
</evidence>
<reference evidence="5" key="1">
    <citation type="submission" date="2017-08" db="EMBL/GenBank/DDBJ databases">
        <authorList>
            <person name="Huang Z."/>
        </authorList>
    </citation>
    <scope>NUCLEOTIDE SEQUENCE [LARGE SCALE GENOMIC DNA]</scope>
    <source>
        <strain evidence="5">SA5d-4</strain>
    </source>
</reference>
<evidence type="ECO:0000256" key="1">
    <source>
        <dbReference type="SAM" id="Phobius"/>
    </source>
</evidence>
<dbReference type="EMBL" id="NPIA01000009">
    <property type="protein sequence ID" value="OZM56013.1"/>
    <property type="molecule type" value="Genomic_DNA"/>
</dbReference>
<sequence>MIIKSAKNLQTKIIPIVIIAGLLSLFFSVSSLMVQKEKSLTSLQNAIETGDVTVLQQLLTSEDSKLEMTKENVERFLTHLDTLPKDKDSLLEAVSQGTNHPLLSISTQKKWLFFEAYEFAVQPIYIDFDIEDEYVKEIEIVGVGKLKVDGESVIRSVPLMPGNYKLISKHETDYQGEFLKSTSVNAIPLLAKENNVMPLTISTDYIFIYTNSVDSSLIVNGQATDITISESPQKVHGLPSDGRIMIAIEKEFPWGTITSEEVSVDRRNVQIYLNLENDKVKKDVSEVANTFVRSWLKSVETNDISNIENTSFIVHNQLQERLEEIRNEAIGTLNSVYFYEIYIFVMHPVQVNMYPFPKQKEYYEAGVGIKETYENGIENIIELRFYYDMAQNKWLLYEYFDYNG</sequence>
<protein>
    <submittedName>
        <fullName evidence="4">Uncharacterized protein</fullName>
    </submittedName>
</protein>
<keyword evidence="1" id="KW-0812">Transmembrane</keyword>
<name>A0A263BQN0_9BACI</name>
<feature type="transmembrane region" description="Helical" evidence="1">
    <location>
        <begin position="12"/>
        <end position="34"/>
    </location>
</feature>
<dbReference type="InterPro" id="IPR054530">
    <property type="entry name" value="TcaA_4th"/>
</dbReference>
<keyword evidence="1" id="KW-0472">Membrane</keyword>
<dbReference type="PANTHER" id="PTHR40038:SF1">
    <property type="entry name" value="MEMBRANE-ASSOCIATED PROTEIN TCAA"/>
    <property type="match status" value="1"/>
</dbReference>
<evidence type="ECO:0000259" key="3">
    <source>
        <dbReference type="Pfam" id="PF22820"/>
    </source>
</evidence>
<dbReference type="Proteomes" id="UP000217083">
    <property type="component" value="Unassembled WGS sequence"/>
</dbReference>
<organism evidence="4 5">
    <name type="scientific">Lottiidibacillus patelloidae</name>
    <dbReference type="NCBI Taxonomy" id="2670334"/>
    <lineage>
        <taxon>Bacteria</taxon>
        <taxon>Bacillati</taxon>
        <taxon>Bacillota</taxon>
        <taxon>Bacilli</taxon>
        <taxon>Bacillales</taxon>
        <taxon>Bacillaceae</taxon>
        <taxon>Lottiidibacillus</taxon>
    </lineage>
</organism>
<keyword evidence="1" id="KW-1133">Transmembrane helix</keyword>
<dbReference type="InterPro" id="IPR054529">
    <property type="entry name" value="TcaA_2nd"/>
</dbReference>
<reference evidence="4 5" key="2">
    <citation type="submission" date="2017-09" db="EMBL/GenBank/DDBJ databases">
        <title>Bacillus patelloidae sp. nov., isolated from the intestinal tract of a marine limpet.</title>
        <authorList>
            <person name="Liu R."/>
            <person name="Dong C."/>
            <person name="Shao Z."/>
        </authorList>
    </citation>
    <scope>NUCLEOTIDE SEQUENCE [LARGE SCALE GENOMIC DNA]</scope>
    <source>
        <strain evidence="4 5">SA5d-4</strain>
    </source>
</reference>
<dbReference type="Pfam" id="PF22820">
    <property type="entry name" value="TcaA_3rd_4th"/>
    <property type="match status" value="1"/>
</dbReference>
<feature type="domain" description="TcaA 4th" evidence="3">
    <location>
        <begin position="203"/>
        <end position="273"/>
    </location>
</feature>